<feature type="domain" description="Nitroreductase" evidence="1">
    <location>
        <begin position="423"/>
        <end position="506"/>
    </location>
</feature>
<dbReference type="Proteomes" id="UP000034166">
    <property type="component" value="Unassembled WGS sequence"/>
</dbReference>
<dbReference type="InterPro" id="IPR052544">
    <property type="entry name" value="Bacteriocin_Proc_Enz"/>
</dbReference>
<dbReference type="CDD" id="cd02142">
    <property type="entry name" value="McbC_SagB-like_oxidoreductase"/>
    <property type="match status" value="1"/>
</dbReference>
<dbReference type="PANTHER" id="PTHR43745">
    <property type="entry name" value="NITROREDUCTASE MJ1384-RELATED"/>
    <property type="match status" value="1"/>
</dbReference>
<organism evidence="2 3">
    <name type="scientific">Mesobacillus campisalis</name>
    <dbReference type="NCBI Taxonomy" id="1408103"/>
    <lineage>
        <taxon>Bacteria</taxon>
        <taxon>Bacillati</taxon>
        <taxon>Bacillota</taxon>
        <taxon>Bacilli</taxon>
        <taxon>Bacillales</taxon>
        <taxon>Bacillaceae</taxon>
        <taxon>Mesobacillus</taxon>
    </lineage>
</organism>
<evidence type="ECO:0000259" key="1">
    <source>
        <dbReference type="Pfam" id="PF00881"/>
    </source>
</evidence>
<proteinExistence type="predicted"/>
<dbReference type="PATRIC" id="fig|1408103.3.peg.4430"/>
<dbReference type="InterPro" id="IPR029479">
    <property type="entry name" value="Nitroreductase"/>
</dbReference>
<dbReference type="EMBL" id="LAYY01000034">
    <property type="protein sequence ID" value="KKK36298.1"/>
    <property type="molecule type" value="Genomic_DNA"/>
</dbReference>
<name>A0A0M2SPX0_9BACI</name>
<dbReference type="PANTHER" id="PTHR43745:SF2">
    <property type="entry name" value="NITROREDUCTASE MJ1384-RELATED"/>
    <property type="match status" value="1"/>
</dbReference>
<gene>
    <name evidence="2" type="ORF">WQ57_20000</name>
</gene>
<dbReference type="GO" id="GO:0016491">
    <property type="term" value="F:oxidoreductase activity"/>
    <property type="evidence" value="ECO:0007669"/>
    <property type="project" value="InterPro"/>
</dbReference>
<evidence type="ECO:0000313" key="2">
    <source>
        <dbReference type="EMBL" id="KKK36298.1"/>
    </source>
</evidence>
<comment type="caution">
    <text evidence="2">The sequence shown here is derived from an EMBL/GenBank/DDBJ whole genome shotgun (WGS) entry which is preliminary data.</text>
</comment>
<reference evidence="2 3" key="1">
    <citation type="submission" date="2015-04" db="EMBL/GenBank/DDBJ databases">
        <title>Taxonomic description and genome sequence of Bacillus campisalis sp. nov., a novel member of the genus Bacillus isolated from solar saltern.</title>
        <authorList>
            <person name="Mathan Kumar R."/>
            <person name="Kaur G."/>
            <person name="Kumar A."/>
            <person name="Singh N.K."/>
            <person name="Kaur N."/>
            <person name="Kumar N."/>
            <person name="Mayilraj S."/>
        </authorList>
    </citation>
    <scope>NUCLEOTIDE SEQUENCE [LARGE SCALE GENOMIC DNA]</scope>
    <source>
        <strain evidence="2 3">SA2-6</strain>
    </source>
</reference>
<dbReference type="InterPro" id="IPR000415">
    <property type="entry name" value="Nitroreductase-like"/>
</dbReference>
<sequence length="519" mass="58564">MDIETFLHYLHFDTDKASPPGWEVDWDDAPLPYKLYRGLPAFPLCHDTPLALEKKDSPAPPTLRKISHFLWLVYGLSEISQSAFPTEEGPELHQNFRRFAPSGGALYPSELYVYLKMDGLPAGVYHYDAARHCLVLLREGNFDSYISRALGERCDLSACFGTVFISSMFWKNFYKYNNFSYRLQGLDAGVLIGQLLEVSKVFGFSSGVYFQYMDRVVNHLLGLDEKEESVYAVIPLSVEPTRWSCAGKADLSADALCRELPEIQTSHFTKSRRIKPFPMLTKMNEASTWESSKYFRRMKAGEIKNAGCQSVALPRTDQRSYDLASLCQKRFSPDMDFVMGKITLAELAELLQHASAMYHYRNDLDDLHGNGGTRLTILGCFVNVEGLRDGTYAYNVADHSLEKINLGDCRRLLQSGLRAGNVNMFQVALCFHIAGNRDHLIQELGYRGYRIQQMEAGMLTQRLLLAASALGLGGHPLLGFDVNLADKLNELHVQNKTSLIQIPVGHYRSRAWLRGGIHS</sequence>
<dbReference type="SUPFAM" id="SSF55469">
    <property type="entry name" value="FMN-dependent nitroreductase-like"/>
    <property type="match status" value="1"/>
</dbReference>
<dbReference type="NCBIfam" id="TIGR03605">
    <property type="entry name" value="antibiot_sagB"/>
    <property type="match status" value="1"/>
</dbReference>
<evidence type="ECO:0000313" key="3">
    <source>
        <dbReference type="Proteomes" id="UP000034166"/>
    </source>
</evidence>
<dbReference type="Gene3D" id="3.40.109.10">
    <property type="entry name" value="NADH Oxidase"/>
    <property type="match status" value="2"/>
</dbReference>
<dbReference type="InterPro" id="IPR020051">
    <property type="entry name" value="SagB-type_dehydrogenase"/>
</dbReference>
<accession>A0A0M2SPX0</accession>
<keyword evidence="3" id="KW-1185">Reference proteome</keyword>
<dbReference type="OrthoDB" id="9801593at2"/>
<protein>
    <submittedName>
        <fullName evidence="2">NADH oxidase</fullName>
    </submittedName>
</protein>
<dbReference type="Pfam" id="PF00881">
    <property type="entry name" value="Nitroreductase"/>
    <property type="match status" value="1"/>
</dbReference>
<dbReference type="AlphaFoldDB" id="A0A0M2SPX0"/>
<dbReference type="RefSeq" id="WP_046525542.1">
    <property type="nucleotide sequence ID" value="NZ_LAYY01000034.1"/>
</dbReference>